<protein>
    <submittedName>
        <fullName evidence="7">Uncharacterized protein</fullName>
    </submittedName>
</protein>
<evidence type="ECO:0000256" key="5">
    <source>
        <dbReference type="ARBA" id="ARBA00023136"/>
    </source>
</evidence>
<gene>
    <name evidence="7" type="ORF">M011DRAFT_464329</name>
</gene>
<dbReference type="PANTHER" id="PTHR11266">
    <property type="entry name" value="PEROXISOMAL MEMBRANE PROTEIN 2, PXMP2 MPV17"/>
    <property type="match status" value="1"/>
</dbReference>
<dbReference type="Proteomes" id="UP000799440">
    <property type="component" value="Unassembled WGS sequence"/>
</dbReference>
<dbReference type="InterPro" id="IPR007248">
    <property type="entry name" value="Mpv17_PMP22"/>
</dbReference>
<evidence type="ECO:0000256" key="3">
    <source>
        <dbReference type="ARBA" id="ARBA00022692"/>
    </source>
</evidence>
<reference evidence="7" key="1">
    <citation type="journal article" date="2020" name="Stud. Mycol.">
        <title>101 Dothideomycetes genomes: a test case for predicting lifestyles and emergence of pathogens.</title>
        <authorList>
            <person name="Haridas S."/>
            <person name="Albert R."/>
            <person name="Binder M."/>
            <person name="Bloem J."/>
            <person name="Labutti K."/>
            <person name="Salamov A."/>
            <person name="Andreopoulos B."/>
            <person name="Baker S."/>
            <person name="Barry K."/>
            <person name="Bills G."/>
            <person name="Bluhm B."/>
            <person name="Cannon C."/>
            <person name="Castanera R."/>
            <person name="Culley D."/>
            <person name="Daum C."/>
            <person name="Ezra D."/>
            <person name="Gonzalez J."/>
            <person name="Henrissat B."/>
            <person name="Kuo A."/>
            <person name="Liang C."/>
            <person name="Lipzen A."/>
            <person name="Lutzoni F."/>
            <person name="Magnuson J."/>
            <person name="Mondo S."/>
            <person name="Nolan M."/>
            <person name="Ohm R."/>
            <person name="Pangilinan J."/>
            <person name="Park H.-J."/>
            <person name="Ramirez L."/>
            <person name="Alfaro M."/>
            <person name="Sun H."/>
            <person name="Tritt A."/>
            <person name="Yoshinaga Y."/>
            <person name="Zwiers L.-H."/>
            <person name="Turgeon B."/>
            <person name="Goodwin S."/>
            <person name="Spatafora J."/>
            <person name="Crous P."/>
            <person name="Grigoriev I."/>
        </authorList>
    </citation>
    <scope>NUCLEOTIDE SEQUENCE</scope>
    <source>
        <strain evidence="7">CBS 119925</strain>
    </source>
</reference>
<comment type="subcellular location">
    <subcellularLocation>
        <location evidence="1">Membrane</location>
        <topology evidence="1">Multi-pass membrane protein</topology>
    </subcellularLocation>
</comment>
<accession>A0A6A6VQS7</accession>
<dbReference type="OrthoDB" id="430207at2759"/>
<name>A0A6A6VQS7_9PLEO</name>
<keyword evidence="3" id="KW-0812">Transmembrane</keyword>
<keyword evidence="4" id="KW-1133">Transmembrane helix</keyword>
<dbReference type="AlphaFoldDB" id="A0A6A6VQS7"/>
<evidence type="ECO:0000256" key="1">
    <source>
        <dbReference type="ARBA" id="ARBA00004141"/>
    </source>
</evidence>
<evidence type="ECO:0000313" key="7">
    <source>
        <dbReference type="EMBL" id="KAF2751611.1"/>
    </source>
</evidence>
<dbReference type="Pfam" id="PF04117">
    <property type="entry name" value="Mpv17_PMP22"/>
    <property type="match status" value="1"/>
</dbReference>
<keyword evidence="5" id="KW-0472">Membrane</keyword>
<dbReference type="GO" id="GO:0016020">
    <property type="term" value="C:membrane"/>
    <property type="evidence" value="ECO:0007669"/>
    <property type="project" value="UniProtKB-SubCell"/>
</dbReference>
<organism evidence="7 8">
    <name type="scientific">Sporormia fimetaria CBS 119925</name>
    <dbReference type="NCBI Taxonomy" id="1340428"/>
    <lineage>
        <taxon>Eukaryota</taxon>
        <taxon>Fungi</taxon>
        <taxon>Dikarya</taxon>
        <taxon>Ascomycota</taxon>
        <taxon>Pezizomycotina</taxon>
        <taxon>Dothideomycetes</taxon>
        <taxon>Pleosporomycetidae</taxon>
        <taxon>Pleosporales</taxon>
        <taxon>Sporormiaceae</taxon>
        <taxon>Sporormia</taxon>
    </lineage>
</organism>
<keyword evidence="8" id="KW-1185">Reference proteome</keyword>
<evidence type="ECO:0000256" key="2">
    <source>
        <dbReference type="ARBA" id="ARBA00006824"/>
    </source>
</evidence>
<evidence type="ECO:0000256" key="4">
    <source>
        <dbReference type="ARBA" id="ARBA00022989"/>
    </source>
</evidence>
<proteinExistence type="inferred from homology"/>
<comment type="similarity">
    <text evidence="2 6">Belongs to the peroxisomal membrane protein PXMP2/4 family.</text>
</comment>
<evidence type="ECO:0000256" key="6">
    <source>
        <dbReference type="RuleBase" id="RU363053"/>
    </source>
</evidence>
<dbReference type="PANTHER" id="PTHR11266:SF17">
    <property type="entry name" value="PROTEIN MPV17"/>
    <property type="match status" value="1"/>
</dbReference>
<sequence length="223" mass="24709">MFRSSHSSALTAAATLMCPVHSCRTWKKKPPQDHSSLAPNFNTRNPIPLSIHHKHTPSSTLTLPQALFATGDILSQQAVEKTGLENHNPNRTARMALYGGLIFGPAATKWYNVLNRIQLSSPARSVAARIACDQFIFAPTNMALFLSSMAYFEGSDPKERLKRAWAPGMVNNFLLWPWVQAVNFTYVPLEHRVLVVNVVALGWNCYLSYLNSGGGKSVEAKKE</sequence>
<dbReference type="EMBL" id="MU006562">
    <property type="protein sequence ID" value="KAF2751611.1"/>
    <property type="molecule type" value="Genomic_DNA"/>
</dbReference>
<dbReference type="GO" id="GO:0005739">
    <property type="term" value="C:mitochondrion"/>
    <property type="evidence" value="ECO:0007669"/>
    <property type="project" value="TreeGrafter"/>
</dbReference>
<evidence type="ECO:0000313" key="8">
    <source>
        <dbReference type="Proteomes" id="UP000799440"/>
    </source>
</evidence>